<accession>A0ABT6QZP1</accession>
<sequence>MINNFTKLNARFALIEYPVTLASMDEIKMEFPKSERAFYEITLKELNKQFKPTDLLYSFEGVQPTMTKYGFMILMSDEIVLSLHSAGLFPKANLERIPMKKVTEVDFDISPTPFGNPANFGLGIIHITYSKTFGTKKFTIRNIAEHNLDNLVARTRALVEQSKKF</sequence>
<dbReference type="Proteomes" id="UP001243286">
    <property type="component" value="Unassembled WGS sequence"/>
</dbReference>
<reference evidence="1 2" key="1">
    <citation type="submission" date="2023-04" db="EMBL/GenBank/DDBJ databases">
        <title>Antarctic isolates genomes.</title>
        <authorList>
            <person name="Dimov S.G."/>
        </authorList>
    </citation>
    <scope>NUCLEOTIDE SEQUENCE [LARGE SCALE GENOMIC DNA]</scope>
    <source>
        <strain evidence="1 2">AL19</strain>
    </source>
</reference>
<evidence type="ECO:0000313" key="1">
    <source>
        <dbReference type="EMBL" id="MDI3234154.1"/>
    </source>
</evidence>
<evidence type="ECO:0008006" key="3">
    <source>
        <dbReference type="Google" id="ProtNLM"/>
    </source>
</evidence>
<organism evidence="1 2">
    <name type="scientific">Exiguobacterium antarcticum</name>
    <dbReference type="NCBI Taxonomy" id="132920"/>
    <lineage>
        <taxon>Bacteria</taxon>
        <taxon>Bacillati</taxon>
        <taxon>Bacillota</taxon>
        <taxon>Bacilli</taxon>
        <taxon>Bacillales</taxon>
        <taxon>Bacillales Family XII. Incertae Sedis</taxon>
        <taxon>Exiguobacterium</taxon>
    </lineage>
</organism>
<comment type="caution">
    <text evidence="1">The sequence shown here is derived from an EMBL/GenBank/DDBJ whole genome shotgun (WGS) entry which is preliminary data.</text>
</comment>
<keyword evidence="2" id="KW-1185">Reference proteome</keyword>
<dbReference type="EMBL" id="JASBQV010000004">
    <property type="protein sequence ID" value="MDI3234154.1"/>
    <property type="molecule type" value="Genomic_DNA"/>
</dbReference>
<proteinExistence type="predicted"/>
<name>A0ABT6QZP1_9BACL</name>
<gene>
    <name evidence="1" type="ORF">QK289_03970</name>
</gene>
<dbReference type="RefSeq" id="WP_282354668.1">
    <property type="nucleotide sequence ID" value="NZ_JASBQV010000004.1"/>
</dbReference>
<protein>
    <recommendedName>
        <fullName evidence="3">YokE-like PH domain-containing protein</fullName>
    </recommendedName>
</protein>
<evidence type="ECO:0000313" key="2">
    <source>
        <dbReference type="Proteomes" id="UP001243286"/>
    </source>
</evidence>